<evidence type="ECO:0000256" key="3">
    <source>
        <dbReference type="ARBA" id="ARBA00022989"/>
    </source>
</evidence>
<dbReference type="InterPro" id="IPR005828">
    <property type="entry name" value="MFS_sugar_transport-like"/>
</dbReference>
<sequence>MDDAQRRLQSHLDEMRLEFTPDRHFVRWSASNRRHPRNWPMVRKVYDSSLIIWLDLFTTAVSTAGSSAANSAQQEFGTEPTLSIFIFVSIYLLGQGLGGIIFPPYSEAFGRKKLYIISTGLYSIFCVLVAVVPSLGRIEDMFNAKDRIWLIFLWAMVSNMGLITGPIMSTYITAALGWRWVFYVAAIVLGITTSLLFGLRESRPSLLLVREVARLRQTTGMDDLHALNPDHTPDLRTFVRLALFRPVHLFFTEPIVFMVSPYPPIYESFNFSAESASLPFLAIGIGLIAGILTRVCDNRILQNHRRDGHPLTPEHKLLGFTIGAPILAGALWWFAWTIPPHVQHLHWLVSTVALVFIGYALNEFDTVLAGYLADSYLSYAASGFAALALLRSCISAAFPLFASQMFRGLSANVAVSVLAALATLFCVVPRLFTQYGERIRARSKFAKHSLQVYHDNGVDKNGY</sequence>
<dbReference type="Pfam" id="PF00083">
    <property type="entry name" value="Sugar_tr"/>
    <property type="match status" value="1"/>
</dbReference>
<feature type="transmembrane region" description="Helical" evidence="5">
    <location>
        <begin position="81"/>
        <end position="102"/>
    </location>
</feature>
<dbReference type="SUPFAM" id="SSF103473">
    <property type="entry name" value="MFS general substrate transporter"/>
    <property type="match status" value="1"/>
</dbReference>
<dbReference type="InterPro" id="IPR011701">
    <property type="entry name" value="MFS"/>
</dbReference>
<evidence type="ECO:0000256" key="4">
    <source>
        <dbReference type="ARBA" id="ARBA00023136"/>
    </source>
</evidence>
<accession>A0AAD4Q313</accession>
<comment type="caution">
    <text evidence="6">The sequence shown here is derived from an EMBL/GenBank/DDBJ whole genome shotgun (WGS) entry which is preliminary data.</text>
</comment>
<gene>
    <name evidence="6" type="ORF">BGW36DRAFT_395907</name>
</gene>
<feature type="transmembrane region" description="Helical" evidence="5">
    <location>
        <begin position="180"/>
        <end position="199"/>
    </location>
</feature>
<evidence type="ECO:0000256" key="2">
    <source>
        <dbReference type="ARBA" id="ARBA00022692"/>
    </source>
</evidence>
<feature type="transmembrane region" description="Helical" evidence="5">
    <location>
        <begin position="413"/>
        <end position="432"/>
    </location>
</feature>
<organism evidence="6 7">
    <name type="scientific">Talaromyces proteolyticus</name>
    <dbReference type="NCBI Taxonomy" id="1131652"/>
    <lineage>
        <taxon>Eukaryota</taxon>
        <taxon>Fungi</taxon>
        <taxon>Dikarya</taxon>
        <taxon>Ascomycota</taxon>
        <taxon>Pezizomycotina</taxon>
        <taxon>Eurotiomycetes</taxon>
        <taxon>Eurotiomycetidae</taxon>
        <taxon>Eurotiales</taxon>
        <taxon>Trichocomaceae</taxon>
        <taxon>Talaromyces</taxon>
        <taxon>Talaromyces sect. Bacilispori</taxon>
    </lineage>
</organism>
<feature type="transmembrane region" description="Helical" evidence="5">
    <location>
        <begin position="317"/>
        <end position="338"/>
    </location>
</feature>
<proteinExistence type="predicted"/>
<feature type="transmembrane region" description="Helical" evidence="5">
    <location>
        <begin position="276"/>
        <end position="296"/>
    </location>
</feature>
<dbReference type="GO" id="GO:0022857">
    <property type="term" value="F:transmembrane transporter activity"/>
    <property type="evidence" value="ECO:0007669"/>
    <property type="project" value="InterPro"/>
</dbReference>
<evidence type="ECO:0000313" key="7">
    <source>
        <dbReference type="Proteomes" id="UP001201262"/>
    </source>
</evidence>
<protein>
    <submittedName>
        <fullName evidence="6">MFS transporter</fullName>
    </submittedName>
</protein>
<dbReference type="Proteomes" id="UP001201262">
    <property type="component" value="Unassembled WGS sequence"/>
</dbReference>
<keyword evidence="3 5" id="KW-1133">Transmembrane helix</keyword>
<dbReference type="EMBL" id="JAJTJA010000004">
    <property type="protein sequence ID" value="KAH8700928.1"/>
    <property type="molecule type" value="Genomic_DNA"/>
</dbReference>
<feature type="transmembrane region" description="Helical" evidence="5">
    <location>
        <begin position="148"/>
        <end position="168"/>
    </location>
</feature>
<keyword evidence="4 5" id="KW-0472">Membrane</keyword>
<dbReference type="GO" id="GO:0016020">
    <property type="term" value="C:membrane"/>
    <property type="evidence" value="ECO:0007669"/>
    <property type="project" value="UniProtKB-SubCell"/>
</dbReference>
<name>A0AAD4Q313_9EURO</name>
<evidence type="ECO:0000256" key="1">
    <source>
        <dbReference type="ARBA" id="ARBA00004141"/>
    </source>
</evidence>
<feature type="transmembrane region" description="Helical" evidence="5">
    <location>
        <begin position="114"/>
        <end position="136"/>
    </location>
</feature>
<keyword evidence="7" id="KW-1185">Reference proteome</keyword>
<feature type="transmembrane region" description="Helical" evidence="5">
    <location>
        <begin position="344"/>
        <end position="364"/>
    </location>
</feature>
<feature type="transmembrane region" description="Helical" evidence="5">
    <location>
        <begin position="376"/>
        <end position="401"/>
    </location>
</feature>
<dbReference type="PANTHER" id="PTHR23502">
    <property type="entry name" value="MAJOR FACILITATOR SUPERFAMILY"/>
    <property type="match status" value="1"/>
</dbReference>
<evidence type="ECO:0000313" key="6">
    <source>
        <dbReference type="EMBL" id="KAH8700928.1"/>
    </source>
</evidence>
<evidence type="ECO:0000256" key="5">
    <source>
        <dbReference type="SAM" id="Phobius"/>
    </source>
</evidence>
<dbReference type="GeneID" id="70248389"/>
<dbReference type="Gene3D" id="1.20.1250.20">
    <property type="entry name" value="MFS general substrate transporter like domains"/>
    <property type="match status" value="1"/>
</dbReference>
<keyword evidence="2 5" id="KW-0812">Transmembrane</keyword>
<comment type="subcellular location">
    <subcellularLocation>
        <location evidence="1">Membrane</location>
        <topology evidence="1">Multi-pass membrane protein</topology>
    </subcellularLocation>
</comment>
<dbReference type="Pfam" id="PF07690">
    <property type="entry name" value="MFS_1"/>
    <property type="match status" value="1"/>
</dbReference>
<dbReference type="RefSeq" id="XP_046074634.1">
    <property type="nucleotide sequence ID" value="XM_046218102.1"/>
</dbReference>
<dbReference type="InterPro" id="IPR036259">
    <property type="entry name" value="MFS_trans_sf"/>
</dbReference>
<dbReference type="PANTHER" id="PTHR23502:SF157">
    <property type="entry name" value="MAJOR FACILITATOR SUPERFAMILY (MFS) PROFILE DOMAIN-CONTAINING PROTEIN-RELATED"/>
    <property type="match status" value="1"/>
</dbReference>
<dbReference type="AlphaFoldDB" id="A0AAD4Q313"/>
<reference evidence="6" key="1">
    <citation type="submission" date="2021-12" db="EMBL/GenBank/DDBJ databases">
        <title>Convergent genome expansion in fungi linked to evolution of root-endophyte symbiosis.</title>
        <authorList>
            <consortium name="DOE Joint Genome Institute"/>
            <person name="Ke Y.-H."/>
            <person name="Bonito G."/>
            <person name="Liao H.-L."/>
            <person name="Looney B."/>
            <person name="Rojas-Flechas A."/>
            <person name="Nash J."/>
            <person name="Hameed K."/>
            <person name="Schadt C."/>
            <person name="Martin F."/>
            <person name="Crous P.W."/>
            <person name="Miettinen O."/>
            <person name="Magnuson J.K."/>
            <person name="Labbe J."/>
            <person name="Jacobson D."/>
            <person name="Doktycz M.J."/>
            <person name="Veneault-Fourrey C."/>
            <person name="Kuo A."/>
            <person name="Mondo S."/>
            <person name="Calhoun S."/>
            <person name="Riley R."/>
            <person name="Ohm R."/>
            <person name="LaButti K."/>
            <person name="Andreopoulos B."/>
            <person name="Pangilinan J."/>
            <person name="Nolan M."/>
            <person name="Tritt A."/>
            <person name="Clum A."/>
            <person name="Lipzen A."/>
            <person name="Daum C."/>
            <person name="Barry K."/>
            <person name="Grigoriev I.V."/>
            <person name="Vilgalys R."/>
        </authorList>
    </citation>
    <scope>NUCLEOTIDE SEQUENCE</scope>
    <source>
        <strain evidence="6">PMI_201</strain>
    </source>
</reference>